<dbReference type="EMBL" id="UINC01032525">
    <property type="protein sequence ID" value="SVB20334.1"/>
    <property type="molecule type" value="Genomic_DNA"/>
</dbReference>
<proteinExistence type="inferred from homology"/>
<dbReference type="InterPro" id="IPR023574">
    <property type="entry name" value="Ribosomal_uL4_dom_sf"/>
</dbReference>
<gene>
    <name evidence="4" type="ORF">METZ01_LOCUS173188</name>
</gene>
<dbReference type="InterPro" id="IPR002136">
    <property type="entry name" value="Ribosomal_uL4"/>
</dbReference>
<evidence type="ECO:0000256" key="3">
    <source>
        <dbReference type="ARBA" id="ARBA00023274"/>
    </source>
</evidence>
<dbReference type="Pfam" id="PF00573">
    <property type="entry name" value="Ribosomal_L4"/>
    <property type="match status" value="1"/>
</dbReference>
<reference evidence="4" key="1">
    <citation type="submission" date="2018-05" db="EMBL/GenBank/DDBJ databases">
        <authorList>
            <person name="Lanie J.A."/>
            <person name="Ng W.-L."/>
            <person name="Kazmierczak K.M."/>
            <person name="Andrzejewski T.M."/>
            <person name="Davidsen T.M."/>
            <person name="Wayne K.J."/>
            <person name="Tettelin H."/>
            <person name="Glass J.I."/>
            <person name="Rusch D."/>
            <person name="Podicherti R."/>
            <person name="Tsui H.-C.T."/>
            <person name="Winkler M.E."/>
        </authorList>
    </citation>
    <scope>NUCLEOTIDE SEQUENCE</scope>
</reference>
<dbReference type="SUPFAM" id="SSF52166">
    <property type="entry name" value="Ribosomal protein L4"/>
    <property type="match status" value="1"/>
</dbReference>
<organism evidence="4">
    <name type="scientific">marine metagenome</name>
    <dbReference type="NCBI Taxonomy" id="408172"/>
    <lineage>
        <taxon>unclassified sequences</taxon>
        <taxon>metagenomes</taxon>
        <taxon>ecological metagenomes</taxon>
    </lineage>
</organism>
<evidence type="ECO:0008006" key="5">
    <source>
        <dbReference type="Google" id="ProtNLM"/>
    </source>
</evidence>
<dbReference type="GO" id="GO:1990904">
    <property type="term" value="C:ribonucleoprotein complex"/>
    <property type="evidence" value="ECO:0007669"/>
    <property type="project" value="UniProtKB-KW"/>
</dbReference>
<evidence type="ECO:0000256" key="1">
    <source>
        <dbReference type="ARBA" id="ARBA00010528"/>
    </source>
</evidence>
<sequence>MECEVFTLNNKQAGMVELADDVFGVSVRRDILHRTVKWQLAKRQLGNHKVKERGEVRGTTAKMYRQKGTGRARHGTKRVSQFVGGGVVFGPVVRSHAHELPKKVRRLALKCALSSKKAEGKLVVLDSAVLENPKTKVLATQ</sequence>
<comment type="similarity">
    <text evidence="1">Belongs to the universal ribosomal protein uL4 family.</text>
</comment>
<dbReference type="Gene3D" id="3.40.1370.10">
    <property type="match status" value="1"/>
</dbReference>
<keyword evidence="3" id="KW-0687">Ribonucleoprotein</keyword>
<dbReference type="GO" id="GO:0003735">
    <property type="term" value="F:structural constituent of ribosome"/>
    <property type="evidence" value="ECO:0007669"/>
    <property type="project" value="InterPro"/>
</dbReference>
<protein>
    <recommendedName>
        <fullName evidence="5">50S ribosomal protein L4</fullName>
    </recommendedName>
</protein>
<dbReference type="GO" id="GO:0005840">
    <property type="term" value="C:ribosome"/>
    <property type="evidence" value="ECO:0007669"/>
    <property type="project" value="UniProtKB-KW"/>
</dbReference>
<name>A0A382C371_9ZZZZ</name>
<accession>A0A382C371</accession>
<dbReference type="InterPro" id="IPR013005">
    <property type="entry name" value="Ribosomal_uL4-like"/>
</dbReference>
<feature type="non-terminal residue" evidence="4">
    <location>
        <position position="141"/>
    </location>
</feature>
<dbReference type="NCBIfam" id="TIGR03953">
    <property type="entry name" value="rplD_bact"/>
    <property type="match status" value="1"/>
</dbReference>
<evidence type="ECO:0000256" key="2">
    <source>
        <dbReference type="ARBA" id="ARBA00022980"/>
    </source>
</evidence>
<dbReference type="GO" id="GO:0006412">
    <property type="term" value="P:translation"/>
    <property type="evidence" value="ECO:0007669"/>
    <property type="project" value="InterPro"/>
</dbReference>
<dbReference type="PANTHER" id="PTHR10746:SF6">
    <property type="entry name" value="LARGE RIBOSOMAL SUBUNIT PROTEIN UL4M"/>
    <property type="match status" value="1"/>
</dbReference>
<keyword evidence="2" id="KW-0689">Ribosomal protein</keyword>
<evidence type="ECO:0000313" key="4">
    <source>
        <dbReference type="EMBL" id="SVB20334.1"/>
    </source>
</evidence>
<dbReference type="AlphaFoldDB" id="A0A382C371"/>
<dbReference type="PANTHER" id="PTHR10746">
    <property type="entry name" value="50S RIBOSOMAL PROTEIN L4"/>
    <property type="match status" value="1"/>
</dbReference>